<proteinExistence type="predicted"/>
<accession>A0A835HZ71</accession>
<dbReference type="EMBL" id="JADFTS010000005">
    <property type="protein sequence ID" value="KAF9607534.1"/>
    <property type="molecule type" value="Genomic_DNA"/>
</dbReference>
<gene>
    <name evidence="1" type="ORF">IFM89_036896</name>
</gene>
<dbReference type="AlphaFoldDB" id="A0A835HZ71"/>
<organism evidence="1 2">
    <name type="scientific">Coptis chinensis</name>
    <dbReference type="NCBI Taxonomy" id="261450"/>
    <lineage>
        <taxon>Eukaryota</taxon>
        <taxon>Viridiplantae</taxon>
        <taxon>Streptophyta</taxon>
        <taxon>Embryophyta</taxon>
        <taxon>Tracheophyta</taxon>
        <taxon>Spermatophyta</taxon>
        <taxon>Magnoliopsida</taxon>
        <taxon>Ranunculales</taxon>
        <taxon>Ranunculaceae</taxon>
        <taxon>Coptidoideae</taxon>
        <taxon>Coptis</taxon>
    </lineage>
</organism>
<evidence type="ECO:0000313" key="2">
    <source>
        <dbReference type="Proteomes" id="UP000631114"/>
    </source>
</evidence>
<reference evidence="1 2" key="1">
    <citation type="submission" date="2020-10" db="EMBL/GenBank/DDBJ databases">
        <title>The Coptis chinensis genome and diversification of protoberbering-type alkaloids.</title>
        <authorList>
            <person name="Wang B."/>
            <person name="Shu S."/>
            <person name="Song C."/>
            <person name="Liu Y."/>
        </authorList>
    </citation>
    <scope>NUCLEOTIDE SEQUENCE [LARGE SCALE GENOMIC DNA]</scope>
    <source>
        <strain evidence="1">HL-2020</strain>
        <tissue evidence="1">Leaf</tissue>
    </source>
</reference>
<keyword evidence="2" id="KW-1185">Reference proteome</keyword>
<sequence>MAAANAPITMKEVLTPNMVYLLGEQLVNEGVGSLVWGGVDLSTPEAISGIFNSTLATLVVPLSARKGSGGSTEGSAPFLQLPHFSEVILKKIARKSCLALRYEALILREKIRG</sequence>
<dbReference type="Proteomes" id="UP000631114">
    <property type="component" value="Unassembled WGS sequence"/>
</dbReference>
<name>A0A835HZ71_9MAGN</name>
<protein>
    <submittedName>
        <fullName evidence="1">Uncharacterized protein</fullName>
    </submittedName>
</protein>
<dbReference type="OrthoDB" id="1734229at2759"/>
<comment type="caution">
    <text evidence="1">The sequence shown here is derived from an EMBL/GenBank/DDBJ whole genome shotgun (WGS) entry which is preliminary data.</text>
</comment>
<evidence type="ECO:0000313" key="1">
    <source>
        <dbReference type="EMBL" id="KAF9607534.1"/>
    </source>
</evidence>